<keyword evidence="2" id="KW-0677">Repeat</keyword>
<dbReference type="Proteomes" id="UP000023152">
    <property type="component" value="Unassembled WGS sequence"/>
</dbReference>
<dbReference type="SUPFAM" id="SSF50978">
    <property type="entry name" value="WD40 repeat-like"/>
    <property type="match status" value="1"/>
</dbReference>
<gene>
    <name evidence="5" type="ORF">RFI_37587</name>
</gene>
<dbReference type="PROSITE" id="PS50082">
    <property type="entry name" value="WD_REPEATS_2"/>
    <property type="match status" value="3"/>
</dbReference>
<dbReference type="EMBL" id="ASPP01042619">
    <property type="protein sequence ID" value="ETN99882.1"/>
    <property type="molecule type" value="Genomic_DNA"/>
</dbReference>
<dbReference type="PRINTS" id="PR00320">
    <property type="entry name" value="GPROTEINBRPT"/>
</dbReference>
<evidence type="ECO:0000256" key="4">
    <source>
        <dbReference type="SAM" id="Coils"/>
    </source>
</evidence>
<dbReference type="InterPro" id="IPR019775">
    <property type="entry name" value="WD40_repeat_CS"/>
</dbReference>
<evidence type="ECO:0000313" key="6">
    <source>
        <dbReference type="Proteomes" id="UP000023152"/>
    </source>
</evidence>
<dbReference type="InterPro" id="IPR036322">
    <property type="entry name" value="WD40_repeat_dom_sf"/>
</dbReference>
<dbReference type="InterPro" id="IPR013083">
    <property type="entry name" value="Znf_RING/FYVE/PHD"/>
</dbReference>
<dbReference type="PROSITE" id="PS00678">
    <property type="entry name" value="WD_REPEATS_1"/>
    <property type="match status" value="3"/>
</dbReference>
<feature type="non-terminal residue" evidence="5">
    <location>
        <position position="440"/>
    </location>
</feature>
<dbReference type="PROSITE" id="PS50294">
    <property type="entry name" value="WD_REPEATS_REGION"/>
    <property type="match status" value="3"/>
</dbReference>
<feature type="repeat" description="WD" evidence="3">
    <location>
        <begin position="390"/>
        <end position="433"/>
    </location>
</feature>
<keyword evidence="4" id="KW-0175">Coiled coil</keyword>
<feature type="repeat" description="WD" evidence="3">
    <location>
        <begin position="298"/>
        <end position="341"/>
    </location>
</feature>
<sequence length="440" mass="51526">MKQINEEDEVKIEATSLSFGHSCFKKDWVLQSYPQEHIQCYTCLVCKQIANNPMEIGCPQHESMNGTLIGENCLKLFLKNHNNSCPVQPHDNCQYSRSNFARGRIGDLIVMCIRQFEQELKTSNKTKGEEKMPRVIKCAFKGKLKDLNTHLMNKCPFNLISCWFKPFGCNHECFSYNLHDHLIANMKLHFDLVTQLFQSMQQEIQLKDSRIKQMERDYQQKLLKYHRDIKIKKDFNNNNNLSNHEKIIKSLKEKNTKLTQSIQKLKYQYKEEINRSSTLSSAFNFDLFHSSSKLLKTFTGHIKWVSSIDYSTFDDRQFICSGSEDETVRVWDVDNSKQIQSFNKHSDEVYCVKFSPYHYYNYCKNVICSSSEDSTIRFWDFKNNEQLQIFEGHTHGVCGIQYSFFSAGRYLCSGSGDKTIRLWDVETSKSLHVFNGHTNT</sequence>
<dbReference type="InterPro" id="IPR015943">
    <property type="entry name" value="WD40/YVTN_repeat-like_dom_sf"/>
</dbReference>
<dbReference type="CDD" id="cd00200">
    <property type="entry name" value="WD40"/>
    <property type="match status" value="1"/>
</dbReference>
<dbReference type="InterPro" id="IPR020472">
    <property type="entry name" value="WD40_PAC1"/>
</dbReference>
<dbReference type="Gene3D" id="2.130.10.10">
    <property type="entry name" value="YVTN repeat-like/Quinoprotein amine dehydrogenase"/>
    <property type="match status" value="1"/>
</dbReference>
<evidence type="ECO:0000256" key="2">
    <source>
        <dbReference type="ARBA" id="ARBA00022737"/>
    </source>
</evidence>
<keyword evidence="5" id="KW-0808">Transferase</keyword>
<dbReference type="GO" id="GO:0004674">
    <property type="term" value="F:protein serine/threonine kinase activity"/>
    <property type="evidence" value="ECO:0007669"/>
    <property type="project" value="UniProtKB-KW"/>
</dbReference>
<evidence type="ECO:0000256" key="3">
    <source>
        <dbReference type="PROSITE-ProRule" id="PRU00221"/>
    </source>
</evidence>
<comment type="caution">
    <text evidence="5">The sequence shown here is derived from an EMBL/GenBank/DDBJ whole genome shotgun (WGS) entry which is preliminary data.</text>
</comment>
<organism evidence="5 6">
    <name type="scientific">Reticulomyxa filosa</name>
    <dbReference type="NCBI Taxonomy" id="46433"/>
    <lineage>
        <taxon>Eukaryota</taxon>
        <taxon>Sar</taxon>
        <taxon>Rhizaria</taxon>
        <taxon>Retaria</taxon>
        <taxon>Foraminifera</taxon>
        <taxon>Monothalamids</taxon>
        <taxon>Reticulomyxidae</taxon>
        <taxon>Reticulomyxa</taxon>
    </lineage>
</organism>
<evidence type="ECO:0000313" key="5">
    <source>
        <dbReference type="EMBL" id="ETN99882.1"/>
    </source>
</evidence>
<protein>
    <submittedName>
        <fullName evidence="5">Serine/threonine protein kinase</fullName>
    </submittedName>
</protein>
<evidence type="ECO:0000256" key="1">
    <source>
        <dbReference type="ARBA" id="ARBA00022574"/>
    </source>
</evidence>
<dbReference type="AlphaFoldDB" id="X6LD36"/>
<dbReference type="Gene3D" id="3.30.40.10">
    <property type="entry name" value="Zinc/RING finger domain, C3HC4 (zinc finger)"/>
    <property type="match status" value="1"/>
</dbReference>
<feature type="coiled-coil region" evidence="4">
    <location>
        <begin position="241"/>
        <end position="268"/>
    </location>
</feature>
<name>X6LD36_RETFI</name>
<feature type="repeat" description="WD" evidence="3">
    <location>
        <begin position="342"/>
        <end position="389"/>
    </location>
</feature>
<reference evidence="5 6" key="1">
    <citation type="journal article" date="2013" name="Curr. Biol.">
        <title>The Genome of the Foraminiferan Reticulomyxa filosa.</title>
        <authorList>
            <person name="Glockner G."/>
            <person name="Hulsmann N."/>
            <person name="Schleicher M."/>
            <person name="Noegel A.A."/>
            <person name="Eichinger L."/>
            <person name="Gallinger C."/>
            <person name="Pawlowski J."/>
            <person name="Sierra R."/>
            <person name="Euteneuer U."/>
            <person name="Pillet L."/>
            <person name="Moustafa A."/>
            <person name="Platzer M."/>
            <person name="Groth M."/>
            <person name="Szafranski K."/>
            <person name="Schliwa M."/>
        </authorList>
    </citation>
    <scope>NUCLEOTIDE SEQUENCE [LARGE SCALE GENOMIC DNA]</scope>
</reference>
<dbReference type="PANTHER" id="PTHR19879:SF9">
    <property type="entry name" value="TRANSCRIPTION INITIATION FACTOR TFIID SUBUNIT 5"/>
    <property type="match status" value="1"/>
</dbReference>
<keyword evidence="1 3" id="KW-0853">WD repeat</keyword>
<dbReference type="PANTHER" id="PTHR19879">
    <property type="entry name" value="TRANSCRIPTION INITIATION FACTOR TFIID"/>
    <property type="match status" value="1"/>
</dbReference>
<accession>X6LD36</accession>
<dbReference type="InterPro" id="IPR001680">
    <property type="entry name" value="WD40_rpt"/>
</dbReference>
<dbReference type="Pfam" id="PF00400">
    <property type="entry name" value="WD40"/>
    <property type="match status" value="3"/>
</dbReference>
<keyword evidence="5" id="KW-0723">Serine/threonine-protein kinase</keyword>
<proteinExistence type="predicted"/>
<keyword evidence="6" id="KW-1185">Reference proteome</keyword>
<keyword evidence="5" id="KW-0418">Kinase</keyword>
<dbReference type="SMART" id="SM00320">
    <property type="entry name" value="WD40"/>
    <property type="match status" value="3"/>
</dbReference>